<dbReference type="SUPFAM" id="SSF48726">
    <property type="entry name" value="Immunoglobulin"/>
    <property type="match status" value="1"/>
</dbReference>
<name>K1PMT8_MAGGI</name>
<dbReference type="InterPro" id="IPR036179">
    <property type="entry name" value="Ig-like_dom_sf"/>
</dbReference>
<gene>
    <name evidence="1" type="ORF">CGI_10006686</name>
</gene>
<dbReference type="InterPro" id="IPR007110">
    <property type="entry name" value="Ig-like_dom"/>
</dbReference>
<evidence type="ECO:0000313" key="1">
    <source>
        <dbReference type="EMBL" id="EKC20169.1"/>
    </source>
</evidence>
<dbReference type="Pfam" id="PF13927">
    <property type="entry name" value="Ig_3"/>
    <property type="match status" value="1"/>
</dbReference>
<dbReference type="InterPro" id="IPR003599">
    <property type="entry name" value="Ig_sub"/>
</dbReference>
<dbReference type="InterPro" id="IPR013783">
    <property type="entry name" value="Ig-like_fold"/>
</dbReference>
<dbReference type="AlphaFoldDB" id="K1PMT8"/>
<proteinExistence type="predicted"/>
<dbReference type="EMBL" id="JH816511">
    <property type="protein sequence ID" value="EKC20169.1"/>
    <property type="molecule type" value="Genomic_DNA"/>
</dbReference>
<accession>K1PMT8</accession>
<sequence length="180" mass="20313">MKMLRLTILISALTLSGAEFVDQGEAIRLSCNATGVLHAPEDVDWFFQGLKIQSSVQDEIIITKFHSPETKTLISTLEIERSKMKHSGMYICRSTDLTIKSHNVQVINAASKNRERAVNENGDVTQYYTAAGETPSKPKERRCDISNKQMSQYCTIRQDLKANPRVIQKAFPCLPLRKII</sequence>
<protein>
    <submittedName>
        <fullName evidence="1">Uncharacterized protein</fullName>
    </submittedName>
</protein>
<dbReference type="HOGENOM" id="CLU_1497673_0_0_1"/>
<dbReference type="InParanoid" id="K1PMT8"/>
<reference evidence="1" key="1">
    <citation type="journal article" date="2012" name="Nature">
        <title>The oyster genome reveals stress adaptation and complexity of shell formation.</title>
        <authorList>
            <person name="Zhang G."/>
            <person name="Fang X."/>
            <person name="Guo X."/>
            <person name="Li L."/>
            <person name="Luo R."/>
            <person name="Xu F."/>
            <person name="Yang P."/>
            <person name="Zhang L."/>
            <person name="Wang X."/>
            <person name="Qi H."/>
            <person name="Xiong Z."/>
            <person name="Que H."/>
            <person name="Xie Y."/>
            <person name="Holland P.W."/>
            <person name="Paps J."/>
            <person name="Zhu Y."/>
            <person name="Wu F."/>
            <person name="Chen Y."/>
            <person name="Wang J."/>
            <person name="Peng C."/>
            <person name="Meng J."/>
            <person name="Yang L."/>
            <person name="Liu J."/>
            <person name="Wen B."/>
            <person name="Zhang N."/>
            <person name="Huang Z."/>
            <person name="Zhu Q."/>
            <person name="Feng Y."/>
            <person name="Mount A."/>
            <person name="Hedgecock D."/>
            <person name="Xu Z."/>
            <person name="Liu Y."/>
            <person name="Domazet-Loso T."/>
            <person name="Du Y."/>
            <person name="Sun X."/>
            <person name="Zhang S."/>
            <person name="Liu B."/>
            <person name="Cheng P."/>
            <person name="Jiang X."/>
            <person name="Li J."/>
            <person name="Fan D."/>
            <person name="Wang W."/>
            <person name="Fu W."/>
            <person name="Wang T."/>
            <person name="Wang B."/>
            <person name="Zhang J."/>
            <person name="Peng Z."/>
            <person name="Li Y."/>
            <person name="Li N."/>
            <person name="Wang J."/>
            <person name="Chen M."/>
            <person name="He Y."/>
            <person name="Tan F."/>
            <person name="Song X."/>
            <person name="Zheng Q."/>
            <person name="Huang R."/>
            <person name="Yang H."/>
            <person name="Du X."/>
            <person name="Chen L."/>
            <person name="Yang M."/>
            <person name="Gaffney P.M."/>
            <person name="Wang S."/>
            <person name="Luo L."/>
            <person name="She Z."/>
            <person name="Ming Y."/>
            <person name="Huang W."/>
            <person name="Zhang S."/>
            <person name="Huang B."/>
            <person name="Zhang Y."/>
            <person name="Qu T."/>
            <person name="Ni P."/>
            <person name="Miao G."/>
            <person name="Wang J."/>
            <person name="Wang Q."/>
            <person name="Steinberg C.E."/>
            <person name="Wang H."/>
            <person name="Li N."/>
            <person name="Qian L."/>
            <person name="Zhang G."/>
            <person name="Li Y."/>
            <person name="Yang H."/>
            <person name="Liu X."/>
            <person name="Wang J."/>
            <person name="Yin Y."/>
            <person name="Wang J."/>
        </authorList>
    </citation>
    <scope>NUCLEOTIDE SEQUENCE [LARGE SCALE GENOMIC DNA]</scope>
    <source>
        <strain evidence="1">05x7-T-G4-1.051#20</strain>
    </source>
</reference>
<dbReference type="Gene3D" id="2.60.40.10">
    <property type="entry name" value="Immunoglobulins"/>
    <property type="match status" value="1"/>
</dbReference>
<dbReference type="PROSITE" id="PS50835">
    <property type="entry name" value="IG_LIKE"/>
    <property type="match status" value="1"/>
</dbReference>
<organism evidence="1">
    <name type="scientific">Magallana gigas</name>
    <name type="common">Pacific oyster</name>
    <name type="synonym">Crassostrea gigas</name>
    <dbReference type="NCBI Taxonomy" id="29159"/>
    <lineage>
        <taxon>Eukaryota</taxon>
        <taxon>Metazoa</taxon>
        <taxon>Spiralia</taxon>
        <taxon>Lophotrochozoa</taxon>
        <taxon>Mollusca</taxon>
        <taxon>Bivalvia</taxon>
        <taxon>Autobranchia</taxon>
        <taxon>Pteriomorphia</taxon>
        <taxon>Ostreida</taxon>
        <taxon>Ostreoidea</taxon>
        <taxon>Ostreidae</taxon>
        <taxon>Magallana</taxon>
    </lineage>
</organism>
<dbReference type="SMART" id="SM00409">
    <property type="entry name" value="IG"/>
    <property type="match status" value="1"/>
</dbReference>